<gene>
    <name evidence="1" type="ORF">HK44_029035</name>
</gene>
<organism evidence="1 2">
    <name type="scientific">Pseudomonas fluorescens HK44</name>
    <dbReference type="NCBI Taxonomy" id="1042209"/>
    <lineage>
        <taxon>Bacteria</taxon>
        <taxon>Pseudomonadati</taxon>
        <taxon>Pseudomonadota</taxon>
        <taxon>Gammaproteobacteria</taxon>
        <taxon>Pseudomonadales</taxon>
        <taxon>Pseudomonadaceae</taxon>
        <taxon>Pseudomonas</taxon>
    </lineage>
</organism>
<proteinExistence type="predicted"/>
<name>A0A010SI21_PSEFL</name>
<evidence type="ECO:0000313" key="2">
    <source>
        <dbReference type="Proteomes" id="UP000022611"/>
    </source>
</evidence>
<dbReference type="AlphaFoldDB" id="A0A010SI21"/>
<comment type="caution">
    <text evidence="1">The sequence shown here is derived from an EMBL/GenBank/DDBJ whole genome shotgun (WGS) entry which is preliminary data.</text>
</comment>
<keyword evidence="1" id="KW-0614">Plasmid</keyword>
<accession>A0A010SI21</accession>
<dbReference type="HOGENOM" id="CLU_2587028_0_0_6"/>
<evidence type="ECO:0000313" key="1">
    <source>
        <dbReference type="EMBL" id="EXF90963.1"/>
    </source>
</evidence>
<dbReference type="EMBL" id="AFOY02000029">
    <property type="protein sequence ID" value="EXF90963.1"/>
    <property type="molecule type" value="Genomic_DNA"/>
</dbReference>
<dbReference type="Proteomes" id="UP000022611">
    <property type="component" value="Unassembled WGS sequence"/>
</dbReference>
<protein>
    <submittedName>
        <fullName evidence="1">Uncharacterized protein</fullName>
    </submittedName>
</protein>
<sequence length="80" mass="9355">MERLQRLITRLERLEADTKMETVVHFLDKEKWLGLGVIIFSSTTTQRSGWRTRWRRATRKKLSAFMRVWIGAVCTSAATA</sequence>
<geneLocation type="plasmid" evidence="1">
    <name>pUTK21</name>
</geneLocation>
<reference evidence="1 2" key="1">
    <citation type="journal article" date="2011" name="J. Bacteriol.">
        <title>Draft genome sequence of the polycyclic aromatic hydrocarbon-degrading, genetically engineered bioluminescent bioreporter Pseudomonas fluorescens HK44.</title>
        <authorList>
            <person name="Chauhan A."/>
            <person name="Layton A.C."/>
            <person name="Williams D.E."/>
            <person name="Smartt A.E."/>
            <person name="Ripp S."/>
            <person name="Karpinets T.V."/>
            <person name="Brown S.D."/>
            <person name="Sayler G.S."/>
        </authorList>
    </citation>
    <scope>NUCLEOTIDE SEQUENCE [LARGE SCALE GENOMIC DNA]</scope>
    <source>
        <strain evidence="1 2">HK44</strain>
        <plasmid evidence="1">pUTK21</plasmid>
    </source>
</reference>